<gene>
    <name evidence="1" type="ORF">CB0940_00608</name>
</gene>
<dbReference type="Proteomes" id="UP000230605">
    <property type="component" value="Chromosome 1"/>
</dbReference>
<evidence type="ECO:0000313" key="2">
    <source>
        <dbReference type="Proteomes" id="UP000230605"/>
    </source>
</evidence>
<proteinExistence type="predicted"/>
<name>A0A2G5IAN7_CERBT</name>
<dbReference type="EMBL" id="LKMD01000100">
    <property type="protein sequence ID" value="PIB01742.1"/>
    <property type="molecule type" value="Genomic_DNA"/>
</dbReference>
<accession>A0A2G5IAN7</accession>
<reference evidence="1 2" key="1">
    <citation type="submission" date="2015-10" db="EMBL/GenBank/DDBJ databases">
        <title>The cercosporin biosynthetic gene cluster was horizontally transferred to several fungal lineages and shown to be expanded in Cercospora beticola based on microsynteny with recipient genomes.</title>
        <authorList>
            <person name="De Jonge R."/>
            <person name="Ebert M.K."/>
            <person name="Suttle J.C."/>
            <person name="Jurick Ii W.M."/>
            <person name="Secor G.A."/>
            <person name="Thomma B.P."/>
            <person name="Van De Peer Y."/>
            <person name="Bolton M.D."/>
        </authorList>
    </citation>
    <scope>NUCLEOTIDE SEQUENCE [LARGE SCALE GENOMIC DNA]</scope>
    <source>
        <strain evidence="1 2">09-40</strain>
    </source>
</reference>
<evidence type="ECO:0000313" key="1">
    <source>
        <dbReference type="EMBL" id="PIB01742.1"/>
    </source>
</evidence>
<protein>
    <submittedName>
        <fullName evidence="1">Uncharacterized protein</fullName>
    </submittedName>
</protein>
<dbReference type="AlphaFoldDB" id="A0A2G5IAN7"/>
<feature type="non-terminal residue" evidence="1">
    <location>
        <position position="153"/>
    </location>
</feature>
<organism evidence="1 2">
    <name type="scientific">Cercospora beticola</name>
    <name type="common">Sugarbeet leaf spot fungus</name>
    <dbReference type="NCBI Taxonomy" id="122368"/>
    <lineage>
        <taxon>Eukaryota</taxon>
        <taxon>Fungi</taxon>
        <taxon>Dikarya</taxon>
        <taxon>Ascomycota</taxon>
        <taxon>Pezizomycotina</taxon>
        <taxon>Dothideomycetes</taxon>
        <taxon>Dothideomycetidae</taxon>
        <taxon>Mycosphaerellales</taxon>
        <taxon>Mycosphaerellaceae</taxon>
        <taxon>Cercospora</taxon>
    </lineage>
</organism>
<comment type="caution">
    <text evidence="1">The sequence shown here is derived from an EMBL/GenBank/DDBJ whole genome shotgun (WGS) entry which is preliminary data.</text>
</comment>
<sequence>MMGPRKRRMRSSWVSTCWKWQQVKEIRSKRQCCRTYAKARQSWYSNAQALDLHVCAEMTRSSDTHGGEGTCSPPGKPPAVRITALVDVSRATLLWSTCHFHQRNAAMHATAHISSQNAGTRRLLASSAGPSSRYVRCPFHHNRASLITTSNPG</sequence>